<feature type="coiled-coil region" evidence="1">
    <location>
        <begin position="70"/>
        <end position="97"/>
    </location>
</feature>
<dbReference type="Proteomes" id="UP000180098">
    <property type="component" value="Unassembled WGS sequence"/>
</dbReference>
<dbReference type="AlphaFoldDB" id="A0A1S2LB21"/>
<keyword evidence="1" id="KW-0175">Coiled coil</keyword>
<sequence>MAACGNSSSVNQDSQGGRVNSEFSLEEHVKYAERLQDERGLTKEEADEEAFRVQLNEVAVINRAIDVGINVSEEEALQKSQETREALENEEAKNVKEALISIQEEIEQLGISEDEYWNKYMLSSYAHAVMREKLMEYEQNENPMKSWNERQQEIIEDFTASQSQQINEFKREIGMR</sequence>
<reference evidence="3 4" key="1">
    <citation type="submission" date="2016-10" db="EMBL/GenBank/DDBJ databases">
        <title>Draft genome sequences of four alkaliphilic bacteria belonging to the Anaerobacillus genus.</title>
        <authorList>
            <person name="Bassil N.M."/>
            <person name="Lloyd J.R."/>
        </authorList>
    </citation>
    <scope>NUCLEOTIDE SEQUENCE [LARGE SCALE GENOMIC DNA]</scope>
    <source>
        <strain evidence="3 4">DSM 15340</strain>
    </source>
</reference>
<name>A0A1S2LB21_9BACI</name>
<dbReference type="EMBL" id="MLQQ01000043">
    <property type="protein sequence ID" value="OIJ09689.1"/>
    <property type="molecule type" value="Genomic_DNA"/>
</dbReference>
<evidence type="ECO:0000256" key="1">
    <source>
        <dbReference type="SAM" id="Coils"/>
    </source>
</evidence>
<keyword evidence="4" id="KW-1185">Reference proteome</keyword>
<proteinExistence type="predicted"/>
<dbReference type="OrthoDB" id="2942586at2"/>
<evidence type="ECO:0000313" key="4">
    <source>
        <dbReference type="Proteomes" id="UP000180098"/>
    </source>
</evidence>
<evidence type="ECO:0000256" key="2">
    <source>
        <dbReference type="SAM" id="MobiDB-lite"/>
    </source>
</evidence>
<comment type="caution">
    <text evidence="3">The sequence shown here is derived from an EMBL/GenBank/DDBJ whole genome shotgun (WGS) entry which is preliminary data.</text>
</comment>
<protein>
    <submittedName>
        <fullName evidence="3">Uncharacterized protein</fullName>
    </submittedName>
</protein>
<dbReference type="RefSeq" id="WP_071314415.1">
    <property type="nucleotide sequence ID" value="NZ_MLQQ01000043.1"/>
</dbReference>
<accession>A0A1S2LB21</accession>
<organism evidence="3 4">
    <name type="scientific">Anaerobacillus arseniciselenatis</name>
    <dbReference type="NCBI Taxonomy" id="85682"/>
    <lineage>
        <taxon>Bacteria</taxon>
        <taxon>Bacillati</taxon>
        <taxon>Bacillota</taxon>
        <taxon>Bacilli</taxon>
        <taxon>Bacillales</taxon>
        <taxon>Bacillaceae</taxon>
        <taxon>Anaerobacillus</taxon>
    </lineage>
</organism>
<evidence type="ECO:0000313" key="3">
    <source>
        <dbReference type="EMBL" id="OIJ09689.1"/>
    </source>
</evidence>
<feature type="region of interest" description="Disordered" evidence="2">
    <location>
        <begin position="1"/>
        <end position="23"/>
    </location>
</feature>
<gene>
    <name evidence="3" type="ORF">BKP35_16160</name>
</gene>